<dbReference type="RefSeq" id="XP_028968614.1">
    <property type="nucleotide sequence ID" value="XM_029112781.1"/>
</dbReference>
<gene>
    <name evidence="3" type="primary">LOC114828481</name>
</gene>
<evidence type="ECO:0000313" key="2">
    <source>
        <dbReference type="Proteomes" id="UP000694867"/>
    </source>
</evidence>
<keyword evidence="2" id="KW-1185">Reference proteome</keyword>
<organism evidence="2 3">
    <name type="scientific">Galendromus occidentalis</name>
    <name type="common">western predatory mite</name>
    <dbReference type="NCBI Taxonomy" id="34638"/>
    <lineage>
        <taxon>Eukaryota</taxon>
        <taxon>Metazoa</taxon>
        <taxon>Ecdysozoa</taxon>
        <taxon>Arthropoda</taxon>
        <taxon>Chelicerata</taxon>
        <taxon>Arachnida</taxon>
        <taxon>Acari</taxon>
        <taxon>Parasitiformes</taxon>
        <taxon>Mesostigmata</taxon>
        <taxon>Gamasina</taxon>
        <taxon>Phytoseioidea</taxon>
        <taxon>Phytoseiidae</taxon>
        <taxon>Typhlodrominae</taxon>
        <taxon>Galendromus</taxon>
    </lineage>
</organism>
<feature type="domain" description="ER-bound oxygenase mpaB/mpaB'/Rubber oxygenase catalytic" evidence="1">
    <location>
        <begin position="88"/>
        <end position="230"/>
    </location>
</feature>
<name>A0AAJ7SH86_9ACAR</name>
<protein>
    <submittedName>
        <fullName evidence="3">Uncharacterized protein LOC114828481</fullName>
    </submittedName>
</protein>
<dbReference type="Pfam" id="PF09995">
    <property type="entry name" value="MPAB_Lcp_cat"/>
    <property type="match status" value="1"/>
</dbReference>
<evidence type="ECO:0000313" key="3">
    <source>
        <dbReference type="RefSeq" id="XP_028968614.1"/>
    </source>
</evidence>
<dbReference type="GeneID" id="114828481"/>
<sequence length="390" mass="45119">MGTERTEVEVPIESSKGRYEDFRRGLTLAGDCGSTFEKPPWFVPELYEHGRKVLWDNLFVALWCHLAGLIIGVTSFKPYTVLLNNGNHFSLRALACRYVSTTRAVLSWYRSDVFDPRSEGHKSVRRVRAMHLAADRYMQKLEPLENGEQWISQYWMGATQTAFIQLMITHPEKLGLRHLSDKDLESIIHYWRCIGYLLGISDDFNVCSGSLDEFRKFTEELIRHEVHPSMLTAHKGQMKLSESIIEALLAVAPSRYIKLTYPAFIAFFAQVLGVHYDRELKRKDRFCLWILTTLFEGRILSYRVMRWLIRKRILDRLDTASKADTSKICDELIDDLDSKEAPSCPFVRKNKIVSIEVSPPRGELLLESSRPRESGAGALRYRRKLIGRVR</sequence>
<reference evidence="3" key="1">
    <citation type="submission" date="2025-08" db="UniProtKB">
        <authorList>
            <consortium name="RefSeq"/>
        </authorList>
    </citation>
    <scope>IDENTIFICATION</scope>
</reference>
<dbReference type="PANTHER" id="PTHR37159">
    <property type="entry name" value="GH11867P"/>
    <property type="match status" value="1"/>
</dbReference>
<dbReference type="KEGG" id="goe:114828481"/>
<evidence type="ECO:0000259" key="1">
    <source>
        <dbReference type="Pfam" id="PF09995"/>
    </source>
</evidence>
<dbReference type="AlphaFoldDB" id="A0AAJ7SH86"/>
<dbReference type="GO" id="GO:0016491">
    <property type="term" value="F:oxidoreductase activity"/>
    <property type="evidence" value="ECO:0007669"/>
    <property type="project" value="InterPro"/>
</dbReference>
<dbReference type="PANTHER" id="PTHR37159:SF1">
    <property type="entry name" value="GH11867P"/>
    <property type="match status" value="1"/>
</dbReference>
<dbReference type="Proteomes" id="UP000694867">
    <property type="component" value="Unplaced"/>
</dbReference>
<accession>A0AAJ7SH86</accession>
<proteinExistence type="predicted"/>
<dbReference type="InterPro" id="IPR018713">
    <property type="entry name" value="MPAB/Lcp_cat_dom"/>
</dbReference>